<dbReference type="EMBL" id="JAGMUX010000022">
    <property type="protein sequence ID" value="KAH7230650.1"/>
    <property type="molecule type" value="Genomic_DNA"/>
</dbReference>
<feature type="chain" id="PRO_5040376935" description="Secreted protein" evidence="1">
    <location>
        <begin position="19"/>
        <end position="100"/>
    </location>
</feature>
<comment type="caution">
    <text evidence="2">The sequence shown here is derived from an EMBL/GenBank/DDBJ whole genome shotgun (WGS) entry which is preliminary data.</text>
</comment>
<dbReference type="AlphaFoldDB" id="A0A9P9FZR3"/>
<feature type="signal peptide" evidence="1">
    <location>
        <begin position="1"/>
        <end position="18"/>
    </location>
</feature>
<sequence length="100" mass="11093">MLILTVTLQMFLAHLLSSQNSSPGCLIQSSQSFFLAALRANLTFVCNTCAVHAHLATRFRHHVQFLKTLSLENPQIVRRLSEAGSWAETSQGKGLRTILI</sequence>
<keyword evidence="1" id="KW-0732">Signal</keyword>
<evidence type="ECO:0008006" key="4">
    <source>
        <dbReference type="Google" id="ProtNLM"/>
    </source>
</evidence>
<proteinExistence type="predicted"/>
<gene>
    <name evidence="2" type="ORF">BKA55DRAFT_583199</name>
</gene>
<name>A0A9P9FZR3_FUSRE</name>
<evidence type="ECO:0000313" key="3">
    <source>
        <dbReference type="Proteomes" id="UP000720189"/>
    </source>
</evidence>
<keyword evidence="3" id="KW-1185">Reference proteome</keyword>
<protein>
    <recommendedName>
        <fullName evidence="4">Secreted protein</fullName>
    </recommendedName>
</protein>
<dbReference type="Proteomes" id="UP000720189">
    <property type="component" value="Unassembled WGS sequence"/>
</dbReference>
<reference evidence="2" key="1">
    <citation type="journal article" date="2021" name="Nat. Commun.">
        <title>Genetic determinants of endophytism in the Arabidopsis root mycobiome.</title>
        <authorList>
            <person name="Mesny F."/>
            <person name="Miyauchi S."/>
            <person name="Thiergart T."/>
            <person name="Pickel B."/>
            <person name="Atanasova L."/>
            <person name="Karlsson M."/>
            <person name="Huettel B."/>
            <person name="Barry K.W."/>
            <person name="Haridas S."/>
            <person name="Chen C."/>
            <person name="Bauer D."/>
            <person name="Andreopoulos W."/>
            <person name="Pangilinan J."/>
            <person name="LaButti K."/>
            <person name="Riley R."/>
            <person name="Lipzen A."/>
            <person name="Clum A."/>
            <person name="Drula E."/>
            <person name="Henrissat B."/>
            <person name="Kohler A."/>
            <person name="Grigoriev I.V."/>
            <person name="Martin F.M."/>
            <person name="Hacquard S."/>
        </authorList>
    </citation>
    <scope>NUCLEOTIDE SEQUENCE</scope>
    <source>
        <strain evidence="2">MPI-CAGE-AT-0023</strain>
    </source>
</reference>
<evidence type="ECO:0000313" key="2">
    <source>
        <dbReference type="EMBL" id="KAH7230650.1"/>
    </source>
</evidence>
<dbReference type="GeneID" id="70224138"/>
<dbReference type="RefSeq" id="XP_046043288.1">
    <property type="nucleotide sequence ID" value="XM_046194184.1"/>
</dbReference>
<evidence type="ECO:0000256" key="1">
    <source>
        <dbReference type="SAM" id="SignalP"/>
    </source>
</evidence>
<accession>A0A9P9FZR3</accession>
<dbReference type="OrthoDB" id="10273883at2759"/>
<organism evidence="2 3">
    <name type="scientific">Fusarium redolens</name>
    <dbReference type="NCBI Taxonomy" id="48865"/>
    <lineage>
        <taxon>Eukaryota</taxon>
        <taxon>Fungi</taxon>
        <taxon>Dikarya</taxon>
        <taxon>Ascomycota</taxon>
        <taxon>Pezizomycotina</taxon>
        <taxon>Sordariomycetes</taxon>
        <taxon>Hypocreomycetidae</taxon>
        <taxon>Hypocreales</taxon>
        <taxon>Nectriaceae</taxon>
        <taxon>Fusarium</taxon>
        <taxon>Fusarium redolens species complex</taxon>
    </lineage>
</organism>